<evidence type="ECO:0000313" key="3">
    <source>
        <dbReference type="Proteomes" id="UP000663834"/>
    </source>
</evidence>
<evidence type="ECO:0000313" key="1">
    <source>
        <dbReference type="EMBL" id="CAF1291436.1"/>
    </source>
</evidence>
<gene>
    <name evidence="1" type="ORF">KQP761_LOCUS4297</name>
    <name evidence="2" type="ORF">MBJ925_LOCUS6505</name>
</gene>
<accession>A0A815D275</accession>
<dbReference type="Proteomes" id="UP000663824">
    <property type="component" value="Unassembled WGS sequence"/>
</dbReference>
<dbReference type="EMBL" id="CAJNRE010002031">
    <property type="protein sequence ID" value="CAF1964173.1"/>
    <property type="molecule type" value="Genomic_DNA"/>
</dbReference>
<organism evidence="1 3">
    <name type="scientific">Rotaria magnacalcarata</name>
    <dbReference type="NCBI Taxonomy" id="392030"/>
    <lineage>
        <taxon>Eukaryota</taxon>
        <taxon>Metazoa</taxon>
        <taxon>Spiralia</taxon>
        <taxon>Gnathifera</taxon>
        <taxon>Rotifera</taxon>
        <taxon>Eurotatoria</taxon>
        <taxon>Bdelloidea</taxon>
        <taxon>Philodinida</taxon>
        <taxon>Philodinidae</taxon>
        <taxon>Rotaria</taxon>
    </lineage>
</organism>
<sequence>MAILLFYVDKQANESILSYIRHVCTLENLEKGKILRKQAIKVIQMLLLHFDFPDPIQEGRRLVEITIEPATLNEDFDGVDDLIDRLCQKRSTERVFNQIQKNQK</sequence>
<dbReference type="EMBL" id="CAJNOW010000770">
    <property type="protein sequence ID" value="CAF1291436.1"/>
    <property type="molecule type" value="Genomic_DNA"/>
</dbReference>
<dbReference type="Proteomes" id="UP000663834">
    <property type="component" value="Unassembled WGS sequence"/>
</dbReference>
<dbReference type="AlphaFoldDB" id="A0A815D275"/>
<comment type="caution">
    <text evidence="1">The sequence shown here is derived from an EMBL/GenBank/DDBJ whole genome shotgun (WGS) entry which is preliminary data.</text>
</comment>
<name>A0A815D275_9BILA</name>
<protein>
    <submittedName>
        <fullName evidence="1">Uncharacterized protein</fullName>
    </submittedName>
</protein>
<reference evidence="1" key="1">
    <citation type="submission" date="2021-02" db="EMBL/GenBank/DDBJ databases">
        <authorList>
            <person name="Nowell W R."/>
        </authorList>
    </citation>
    <scope>NUCLEOTIDE SEQUENCE</scope>
</reference>
<evidence type="ECO:0000313" key="2">
    <source>
        <dbReference type="EMBL" id="CAF1964173.1"/>
    </source>
</evidence>
<proteinExistence type="predicted"/>